<dbReference type="SMART" id="SM00292">
    <property type="entry name" value="BRCT"/>
    <property type="match status" value="1"/>
</dbReference>
<dbReference type="InterPro" id="IPR001126">
    <property type="entry name" value="UmuC"/>
</dbReference>
<dbReference type="GO" id="GO:0005634">
    <property type="term" value="C:nucleus"/>
    <property type="evidence" value="ECO:0007669"/>
    <property type="project" value="TreeGrafter"/>
</dbReference>
<dbReference type="Gene3D" id="3.40.1170.60">
    <property type="match status" value="1"/>
</dbReference>
<dbReference type="Proteomes" id="UP001362899">
    <property type="component" value="Unassembled WGS sequence"/>
</dbReference>
<feature type="domain" description="UmuC" evidence="3">
    <location>
        <begin position="225"/>
        <end position="399"/>
    </location>
</feature>
<dbReference type="CDD" id="cd17719">
    <property type="entry name" value="BRCT_Rev1"/>
    <property type="match status" value="1"/>
</dbReference>
<dbReference type="PROSITE" id="PS50173">
    <property type="entry name" value="UMUC"/>
    <property type="match status" value="1"/>
</dbReference>
<dbReference type="GO" id="GO:0042276">
    <property type="term" value="P:error-prone translesion synthesis"/>
    <property type="evidence" value="ECO:0007669"/>
    <property type="project" value="TreeGrafter"/>
</dbReference>
<dbReference type="PROSITE" id="PS50172">
    <property type="entry name" value="BRCT"/>
    <property type="match status" value="1"/>
</dbReference>
<dbReference type="EMBL" id="BTGC01000008">
    <property type="protein sequence ID" value="GMM52618.1"/>
    <property type="molecule type" value="Genomic_DNA"/>
</dbReference>
<evidence type="ECO:0000313" key="4">
    <source>
        <dbReference type="EMBL" id="GMM52618.1"/>
    </source>
</evidence>
<dbReference type="GO" id="GO:0003684">
    <property type="term" value="F:damaged DNA binding"/>
    <property type="evidence" value="ECO:0007669"/>
    <property type="project" value="InterPro"/>
</dbReference>
<evidence type="ECO:0000313" key="5">
    <source>
        <dbReference type="Proteomes" id="UP001362899"/>
    </source>
</evidence>
<dbReference type="InterPro" id="IPR053848">
    <property type="entry name" value="IMS_HHH_1"/>
</dbReference>
<dbReference type="Gene3D" id="3.30.1490.100">
    <property type="entry name" value="DNA polymerase, Y-family, little finger domain"/>
    <property type="match status" value="1"/>
</dbReference>
<dbReference type="InterPro" id="IPR036420">
    <property type="entry name" value="BRCT_dom_sf"/>
</dbReference>
<evidence type="ECO:0000259" key="3">
    <source>
        <dbReference type="PROSITE" id="PS50173"/>
    </source>
</evidence>
<dbReference type="InterPro" id="IPR043128">
    <property type="entry name" value="Rev_trsase/Diguanyl_cyclase"/>
</dbReference>
<organism evidence="4 5">
    <name type="scientific">Starmerella bacillaris</name>
    <name type="common">Yeast</name>
    <name type="synonym">Candida zemplinina</name>
    <dbReference type="NCBI Taxonomy" id="1247836"/>
    <lineage>
        <taxon>Eukaryota</taxon>
        <taxon>Fungi</taxon>
        <taxon>Dikarya</taxon>
        <taxon>Ascomycota</taxon>
        <taxon>Saccharomycotina</taxon>
        <taxon>Dipodascomycetes</taxon>
        <taxon>Dipodascales</taxon>
        <taxon>Trichomonascaceae</taxon>
        <taxon>Starmerella</taxon>
    </lineage>
</organism>
<dbReference type="PANTHER" id="PTHR45990">
    <property type="entry name" value="DNA REPAIR PROTEIN REV1"/>
    <property type="match status" value="1"/>
</dbReference>
<dbReference type="PANTHER" id="PTHR45990:SF1">
    <property type="entry name" value="DNA REPAIR PROTEIN REV1"/>
    <property type="match status" value="1"/>
</dbReference>
<dbReference type="Pfam" id="PF16589">
    <property type="entry name" value="BRCT_2"/>
    <property type="match status" value="1"/>
</dbReference>
<keyword evidence="1" id="KW-0237">DNA synthesis</keyword>
<dbReference type="GO" id="GO:0006281">
    <property type="term" value="P:DNA repair"/>
    <property type="evidence" value="ECO:0007669"/>
    <property type="project" value="InterPro"/>
</dbReference>
<dbReference type="GO" id="GO:0017125">
    <property type="term" value="F:deoxycytidyl transferase activity"/>
    <property type="evidence" value="ECO:0007669"/>
    <property type="project" value="TreeGrafter"/>
</dbReference>
<proteinExistence type="predicted"/>
<comment type="caution">
    <text evidence="4">The sequence shown here is derived from an EMBL/GenBank/DDBJ whole genome shotgun (WGS) entry which is preliminary data.</text>
</comment>
<sequence length="772" mass="87092">MEGESNQKYSHHGGNFGSYFRQKQEKLALQDDNEYSKKSNIFANCKVYINGNTDPPAIILKKLIIENGGEICAFLGRKSSATHIMATHLTNQKIKDFANHRVVLPEWVTESVKLGVLQDWTKFRTIKIESCFNVPSDKVLVVPKQDPAALNMNIIDSPGTKGDKVRIEWILNHRLKINCLNKSFISDYFNQSRLHFMSTRKLQLRRKCRTYQPPLFPTQGSERTLIHVDYDSFFVSASLRSRPDLSDQPVCVSNGSSGSDIASANYKAREYGVSNGMWVGKAKQLCPNLICLPFDFTEYAKCSDILYDTLLALNPLRISAISLDEALVDISNMADEAETVSQEIRRSIKDQAGIDVSIGIGSNILLARLALKKAKPKGQCVLSPEQVGEFNIRDLPGVGRQVQQKLDKLGIEKVSDLKSVPLSKLNSAVGNALSRKLHEYAYGKDTDDIRTLDTPIKTVGIEIGWAIRLISNEEVAQFVFNCCEELFSRLNAVNAYCEMITVKQYRKMSDAPFVAPKHLGHGHCDIASKTKKVNNKLTFEELVEDVMFLIQQLNCPPLEFRGIGLHMQVKEVESEIESREEPARKPFQSRIKFSTTKLPPPVTPTKQVLPSILPKPPPPKKRFTVTQLFQDANDASYTSQASLNARILSELPSQTRRQILLNEDDYLPSLSAPSLPLVTTDFLGKTSLSELRKLLKKWIDSCAAPTSNDARRFFNFIRLSITEDTLWARAAKLVDWIKVLAKDKPEWLYYHSLLYEETQKQLLAKNKATKLF</sequence>
<dbReference type="Gene3D" id="1.10.150.20">
    <property type="entry name" value="5' to 3' exonuclease, C-terminal subdomain"/>
    <property type="match status" value="1"/>
</dbReference>
<dbReference type="Gene3D" id="1.20.58.1280">
    <property type="entry name" value="DNA repair protein Rev1, C-terminal domain"/>
    <property type="match status" value="1"/>
</dbReference>
<gene>
    <name evidence="4" type="ORF">DASB73_035810</name>
</gene>
<feature type="domain" description="BRCT" evidence="2">
    <location>
        <begin position="37"/>
        <end position="125"/>
    </location>
</feature>
<accession>A0AAV5RPE4</accession>
<dbReference type="Gene3D" id="6.10.250.1490">
    <property type="match status" value="1"/>
</dbReference>
<name>A0AAV5RPE4_STABA</name>
<dbReference type="InterPro" id="IPR036775">
    <property type="entry name" value="DNA_pol_Y-fam_lit_finger_sf"/>
</dbReference>
<dbReference type="GO" id="GO:0003887">
    <property type="term" value="F:DNA-directed DNA polymerase activity"/>
    <property type="evidence" value="ECO:0007669"/>
    <property type="project" value="InterPro"/>
</dbReference>
<dbReference type="GO" id="GO:0070987">
    <property type="term" value="P:error-free translesion synthesis"/>
    <property type="evidence" value="ECO:0007669"/>
    <property type="project" value="TreeGrafter"/>
</dbReference>
<dbReference type="Gene3D" id="3.40.50.10190">
    <property type="entry name" value="BRCT domain"/>
    <property type="match status" value="1"/>
</dbReference>
<evidence type="ECO:0000256" key="1">
    <source>
        <dbReference type="ARBA" id="ARBA00022634"/>
    </source>
</evidence>
<reference evidence="4 5" key="1">
    <citation type="journal article" date="2023" name="Elife">
        <title>Identification of key yeast species and microbe-microbe interactions impacting larval growth of Drosophila in the wild.</title>
        <authorList>
            <person name="Mure A."/>
            <person name="Sugiura Y."/>
            <person name="Maeda R."/>
            <person name="Honda K."/>
            <person name="Sakurai N."/>
            <person name="Takahashi Y."/>
            <person name="Watada M."/>
            <person name="Katoh T."/>
            <person name="Gotoh A."/>
            <person name="Gotoh Y."/>
            <person name="Taniguchi I."/>
            <person name="Nakamura K."/>
            <person name="Hayashi T."/>
            <person name="Katayama T."/>
            <person name="Uemura T."/>
            <person name="Hattori Y."/>
        </authorList>
    </citation>
    <scope>NUCLEOTIDE SEQUENCE [LARGE SCALE GENOMIC DNA]</scope>
    <source>
        <strain evidence="4 5">SB-73</strain>
    </source>
</reference>
<keyword evidence="4" id="KW-0808">Transferase</keyword>
<dbReference type="InterPro" id="IPR043502">
    <property type="entry name" value="DNA/RNA_pol_sf"/>
</dbReference>
<dbReference type="SUPFAM" id="SSF56672">
    <property type="entry name" value="DNA/RNA polymerases"/>
    <property type="match status" value="1"/>
</dbReference>
<dbReference type="InterPro" id="IPR038401">
    <property type="entry name" value="Rev1_C_sf"/>
</dbReference>
<protein>
    <submittedName>
        <fullName evidence="4">Deoxycytidyl transferase</fullName>
    </submittedName>
</protein>
<dbReference type="Gene3D" id="3.30.70.270">
    <property type="match status" value="1"/>
</dbReference>
<evidence type="ECO:0000259" key="2">
    <source>
        <dbReference type="PROSITE" id="PS50172"/>
    </source>
</evidence>
<dbReference type="AlphaFoldDB" id="A0AAV5RPE4"/>
<keyword evidence="5" id="KW-1185">Reference proteome</keyword>
<dbReference type="InterPro" id="IPR001357">
    <property type="entry name" value="BRCT_dom"/>
</dbReference>
<dbReference type="SUPFAM" id="SSF52113">
    <property type="entry name" value="BRCT domain"/>
    <property type="match status" value="1"/>
</dbReference>
<dbReference type="Pfam" id="PF21999">
    <property type="entry name" value="IMS_HHH_1"/>
    <property type="match status" value="1"/>
</dbReference>
<dbReference type="Pfam" id="PF00817">
    <property type="entry name" value="IMS"/>
    <property type="match status" value="1"/>
</dbReference>